<dbReference type="AlphaFoldDB" id="A0A653BDR5"/>
<keyword evidence="7" id="KW-1185">Reference proteome</keyword>
<keyword evidence="4" id="KW-0833">Ubl conjugation pathway</keyword>
<dbReference type="OrthoDB" id="10060331at2759"/>
<evidence type="ECO:0000256" key="5">
    <source>
        <dbReference type="ARBA" id="ARBA00023242"/>
    </source>
</evidence>
<dbReference type="EMBL" id="CAACVG010000099">
    <property type="protein sequence ID" value="VEN33539.1"/>
    <property type="molecule type" value="Genomic_DNA"/>
</dbReference>
<evidence type="ECO:0000256" key="1">
    <source>
        <dbReference type="ARBA" id="ARBA00004123"/>
    </source>
</evidence>
<evidence type="ECO:0000256" key="2">
    <source>
        <dbReference type="ARBA" id="ARBA00004496"/>
    </source>
</evidence>
<evidence type="ECO:0000256" key="4">
    <source>
        <dbReference type="ARBA" id="ARBA00022786"/>
    </source>
</evidence>
<dbReference type="Proteomes" id="UP000410492">
    <property type="component" value="Unassembled WGS sequence"/>
</dbReference>
<dbReference type="GO" id="GO:0005634">
    <property type="term" value="C:nucleus"/>
    <property type="evidence" value="ECO:0007669"/>
    <property type="project" value="UniProtKB-SubCell"/>
</dbReference>
<name>A0A653BDR5_CALMS</name>
<accession>A0A653BDR5</accession>
<proteinExistence type="predicted"/>
<protein>
    <submittedName>
        <fullName evidence="6">Uncharacterized protein</fullName>
    </submittedName>
</protein>
<keyword evidence="3" id="KW-0963">Cytoplasm</keyword>
<sequence>MSKKNIAEQESKIKESLFEFLKTHIAEADINLIDEIVLSYVIAVLEDVGTEPVFDIEVAITAASLFIPGPGGVATSR</sequence>
<dbReference type="PANTHER" id="PTHR12493">
    <property type="entry name" value="CUE DOMAIN CONTAINING 2"/>
    <property type="match status" value="1"/>
</dbReference>
<evidence type="ECO:0000256" key="3">
    <source>
        <dbReference type="ARBA" id="ARBA00022490"/>
    </source>
</evidence>
<evidence type="ECO:0000313" key="6">
    <source>
        <dbReference type="EMBL" id="VEN33539.1"/>
    </source>
</evidence>
<dbReference type="PANTHER" id="PTHR12493:SF0">
    <property type="entry name" value="CUE DOMAIN-CONTAINING PROTEIN 2"/>
    <property type="match status" value="1"/>
</dbReference>
<keyword evidence="5" id="KW-0539">Nucleus</keyword>
<evidence type="ECO:0000313" key="7">
    <source>
        <dbReference type="Proteomes" id="UP000410492"/>
    </source>
</evidence>
<organism evidence="6 7">
    <name type="scientific">Callosobruchus maculatus</name>
    <name type="common">Southern cowpea weevil</name>
    <name type="synonym">Pulse bruchid</name>
    <dbReference type="NCBI Taxonomy" id="64391"/>
    <lineage>
        <taxon>Eukaryota</taxon>
        <taxon>Metazoa</taxon>
        <taxon>Ecdysozoa</taxon>
        <taxon>Arthropoda</taxon>
        <taxon>Hexapoda</taxon>
        <taxon>Insecta</taxon>
        <taxon>Pterygota</taxon>
        <taxon>Neoptera</taxon>
        <taxon>Endopterygota</taxon>
        <taxon>Coleoptera</taxon>
        <taxon>Polyphaga</taxon>
        <taxon>Cucujiformia</taxon>
        <taxon>Chrysomeloidea</taxon>
        <taxon>Chrysomelidae</taxon>
        <taxon>Bruchinae</taxon>
        <taxon>Bruchini</taxon>
        <taxon>Callosobruchus</taxon>
    </lineage>
</organism>
<gene>
    <name evidence="6" type="ORF">CALMAC_LOCUS63</name>
</gene>
<dbReference type="GO" id="GO:0005737">
    <property type="term" value="C:cytoplasm"/>
    <property type="evidence" value="ECO:0007669"/>
    <property type="project" value="UniProtKB-SubCell"/>
</dbReference>
<reference evidence="6 7" key="1">
    <citation type="submission" date="2019-01" db="EMBL/GenBank/DDBJ databases">
        <authorList>
            <person name="Sayadi A."/>
        </authorList>
    </citation>
    <scope>NUCLEOTIDE SEQUENCE [LARGE SCALE GENOMIC DNA]</scope>
</reference>
<comment type="subcellular location">
    <subcellularLocation>
        <location evidence="2">Cytoplasm</location>
    </subcellularLocation>
    <subcellularLocation>
        <location evidence="1">Nucleus</location>
    </subcellularLocation>
</comment>